<dbReference type="SUPFAM" id="SSF49299">
    <property type="entry name" value="PKD domain"/>
    <property type="match status" value="1"/>
</dbReference>
<dbReference type="GO" id="GO:0004252">
    <property type="term" value="F:serine-type endopeptidase activity"/>
    <property type="evidence" value="ECO:0007669"/>
    <property type="project" value="UniProtKB-UniRule"/>
</dbReference>
<dbReference type="InterPro" id="IPR036852">
    <property type="entry name" value="Peptidase_S8/S53_dom_sf"/>
</dbReference>
<dbReference type="SMART" id="SM00089">
    <property type="entry name" value="PKD"/>
    <property type="match status" value="1"/>
</dbReference>
<organism evidence="8 9">
    <name type="scientific">Pontibacter ummariensis</name>
    <dbReference type="NCBI Taxonomy" id="1610492"/>
    <lineage>
        <taxon>Bacteria</taxon>
        <taxon>Pseudomonadati</taxon>
        <taxon>Bacteroidota</taxon>
        <taxon>Cytophagia</taxon>
        <taxon>Cytophagales</taxon>
        <taxon>Hymenobacteraceae</taxon>
        <taxon>Pontibacter</taxon>
    </lineage>
</organism>
<evidence type="ECO:0000256" key="2">
    <source>
        <dbReference type="ARBA" id="ARBA00022670"/>
    </source>
</evidence>
<dbReference type="InterPro" id="IPR013783">
    <property type="entry name" value="Ig-like_fold"/>
</dbReference>
<dbReference type="PROSITE" id="PS00136">
    <property type="entry name" value="SUBTILASE_ASP"/>
    <property type="match status" value="1"/>
</dbReference>
<dbReference type="Pfam" id="PF18962">
    <property type="entry name" value="Por_Secre_tail"/>
    <property type="match status" value="1"/>
</dbReference>
<dbReference type="GO" id="GO:0006508">
    <property type="term" value="P:proteolysis"/>
    <property type="evidence" value="ECO:0007669"/>
    <property type="project" value="UniProtKB-KW"/>
</dbReference>
<keyword evidence="9" id="KW-1185">Reference proteome</keyword>
<keyword evidence="3 5" id="KW-0378">Hydrolase</keyword>
<evidence type="ECO:0000256" key="1">
    <source>
        <dbReference type="ARBA" id="ARBA00011073"/>
    </source>
</evidence>
<dbReference type="NCBIfam" id="TIGR04183">
    <property type="entry name" value="Por_Secre_tail"/>
    <property type="match status" value="1"/>
</dbReference>
<dbReference type="Proteomes" id="UP000198432">
    <property type="component" value="Unassembled WGS sequence"/>
</dbReference>
<keyword evidence="4 5" id="KW-0720">Serine protease</keyword>
<dbReference type="InterPro" id="IPR022409">
    <property type="entry name" value="PKD/Chitinase_dom"/>
</dbReference>
<gene>
    <name evidence="8" type="ORF">SAMN06296052_10769</name>
</gene>
<evidence type="ECO:0000313" key="8">
    <source>
        <dbReference type="EMBL" id="SNS48101.1"/>
    </source>
</evidence>
<feature type="domain" description="PKD" evidence="7">
    <location>
        <begin position="979"/>
        <end position="1029"/>
    </location>
</feature>
<accession>A0A239EUL4</accession>
<dbReference type="EMBL" id="FZOQ01000007">
    <property type="protein sequence ID" value="SNS48101.1"/>
    <property type="molecule type" value="Genomic_DNA"/>
</dbReference>
<dbReference type="PROSITE" id="PS51892">
    <property type="entry name" value="SUBTILASE"/>
    <property type="match status" value="1"/>
</dbReference>
<dbReference type="InterPro" id="IPR026444">
    <property type="entry name" value="Secre_tail"/>
</dbReference>
<dbReference type="InterPro" id="IPR022398">
    <property type="entry name" value="Peptidase_S8_His-AS"/>
</dbReference>
<dbReference type="InterPro" id="IPR023828">
    <property type="entry name" value="Peptidase_S8_Ser-AS"/>
</dbReference>
<reference evidence="9" key="1">
    <citation type="submission" date="2017-06" db="EMBL/GenBank/DDBJ databases">
        <authorList>
            <person name="Varghese N."/>
            <person name="Submissions S."/>
        </authorList>
    </citation>
    <scope>NUCLEOTIDE SEQUENCE [LARGE SCALE GENOMIC DNA]</scope>
    <source>
        <strain evidence="9">NKM1</strain>
    </source>
</reference>
<evidence type="ECO:0000313" key="9">
    <source>
        <dbReference type="Proteomes" id="UP000198432"/>
    </source>
</evidence>
<evidence type="ECO:0000256" key="5">
    <source>
        <dbReference type="PROSITE-ProRule" id="PRU01240"/>
    </source>
</evidence>
<dbReference type="Pfam" id="PF18911">
    <property type="entry name" value="PKD_4"/>
    <property type="match status" value="1"/>
</dbReference>
<dbReference type="InterPro" id="IPR000209">
    <property type="entry name" value="Peptidase_S8/S53_dom"/>
</dbReference>
<dbReference type="PANTHER" id="PTHR43399:SF4">
    <property type="entry name" value="CELL WALL-ASSOCIATED PROTEASE"/>
    <property type="match status" value="1"/>
</dbReference>
<keyword evidence="2 5" id="KW-0645">Protease</keyword>
<dbReference type="PROSITE" id="PS50093">
    <property type="entry name" value="PKD"/>
    <property type="match status" value="1"/>
</dbReference>
<dbReference type="CDD" id="cd00146">
    <property type="entry name" value="PKD"/>
    <property type="match status" value="1"/>
</dbReference>
<dbReference type="PROSITE" id="PS00137">
    <property type="entry name" value="SUBTILASE_HIS"/>
    <property type="match status" value="1"/>
</dbReference>
<dbReference type="PRINTS" id="PR00723">
    <property type="entry name" value="SUBTILISIN"/>
</dbReference>
<dbReference type="InterPro" id="IPR015500">
    <property type="entry name" value="Peptidase_S8_subtilisin-rel"/>
</dbReference>
<feature type="active site" description="Charge relay system" evidence="5">
    <location>
        <position position="206"/>
    </location>
</feature>
<evidence type="ECO:0000256" key="6">
    <source>
        <dbReference type="RuleBase" id="RU003355"/>
    </source>
</evidence>
<name>A0A239EUL4_9BACT</name>
<evidence type="ECO:0000259" key="7">
    <source>
        <dbReference type="PROSITE" id="PS50093"/>
    </source>
</evidence>
<dbReference type="Pfam" id="PF00082">
    <property type="entry name" value="Peptidase_S8"/>
    <property type="match status" value="1"/>
</dbReference>
<evidence type="ECO:0000256" key="3">
    <source>
        <dbReference type="ARBA" id="ARBA00022801"/>
    </source>
</evidence>
<dbReference type="InterPro" id="IPR051048">
    <property type="entry name" value="Peptidase_S8/S53_subtilisin"/>
</dbReference>
<feature type="active site" description="Charge relay system" evidence="5">
    <location>
        <position position="263"/>
    </location>
</feature>
<proteinExistence type="inferred from homology"/>
<evidence type="ECO:0000256" key="4">
    <source>
        <dbReference type="ARBA" id="ARBA00022825"/>
    </source>
</evidence>
<dbReference type="PANTHER" id="PTHR43399">
    <property type="entry name" value="SUBTILISIN-RELATED"/>
    <property type="match status" value="1"/>
</dbReference>
<dbReference type="AlphaFoldDB" id="A0A239EUL4"/>
<dbReference type="InterPro" id="IPR000601">
    <property type="entry name" value="PKD_dom"/>
</dbReference>
<protein>
    <submittedName>
        <fullName evidence="8">Por secretion system C-terminal sorting domain-containing protein</fullName>
    </submittedName>
</protein>
<dbReference type="InterPro" id="IPR023827">
    <property type="entry name" value="Peptidase_S8_Asp-AS"/>
</dbReference>
<dbReference type="Gene3D" id="3.40.50.200">
    <property type="entry name" value="Peptidase S8/S53 domain"/>
    <property type="match status" value="1"/>
</dbReference>
<feature type="active site" description="Charge relay system" evidence="5">
    <location>
        <position position="419"/>
    </location>
</feature>
<dbReference type="PROSITE" id="PS00138">
    <property type="entry name" value="SUBTILASE_SER"/>
    <property type="match status" value="1"/>
</dbReference>
<dbReference type="SUPFAM" id="SSF52743">
    <property type="entry name" value="Subtilisin-like"/>
    <property type="match status" value="1"/>
</dbReference>
<comment type="similarity">
    <text evidence="1 5 6">Belongs to the peptidase S8 family.</text>
</comment>
<dbReference type="Gene3D" id="2.60.40.10">
    <property type="entry name" value="Immunoglobulins"/>
    <property type="match status" value="1"/>
</dbReference>
<sequence length="1123" mass="121903">MFFGANSLLLLKSKAETYRTLLPPDSMHTLVLMLQRTLWGLLLSLIFMPLLYAQRPAHYGSGTVPNTVVYKLKPVYSQVAGSSQRSGSALQTALQQVGAQHLKQKFPKESVPAGHARTAAPAVDLSLIYELKYDDGKTLEEVRKALLATGMVAYVEPLYLREPLHQPNDPAADSTKATQYYLKLIQAYGGWDEEKGDTTMVIGVLDTGFRLTHQELKDKIKYNYADPVDGVDNDQDGLVDNFSGWDFADADNNVQDDTQWKGHGTSVASVAAGSTNNGTGLASLGYKALFMPLKVFSSDPNGPFSGYEAIVYAANKGCKVINLSWGGTGMSAYEQDIINYAVLDKDVVIVASAGNTNALLDIYPASYDNVLSVGGTDDKDVKYKDYTYSYKIDLTAPSTNVYAASIAGDNAYTGGWGTSIASPLVAGTAALVRKKYPALNARQVAERLRVTTDNIYTLPGNQAYLEKLGKGRLNVKKALKQQAPKSVRCTSFSVADKQLPFNGSTIRINASFLNYLSPTSNLKVTLTSPSPYVSVEQGTLTLGSLGIMGEADSGQQPFVLKIARDAPINAEVYLRVGFEDENYQDFQYFPLILNPEFVTLSANRLQVTINGKGNFGYNGLNLSQGVGVQYNNSPSLLFEGGLMVATNRGLVSDNLHNENWVSEGDFVQTSPTRLSYNTPLAHQEVRTAYAATGAEQAGVQVRHAAYAWATDPNQHFVVVEYQITNLTSETIDTLHAGLFADWDIGSYMENWAGWDQQRQLGYVYNKNSNLPYVGIKLLTADKPLYHAIDNIGEDASTVTVDDGFSDVEKYKILSGGLSRKEAGGLTGNNVSHVVGASYLQLAPGETKTVAFALLAGDNLKHLQQHADAAQVKYIDIKSGPVPLAARTAICPGNSVTITPQGGSTFNFYADKSREHLLGSGEVFSLGSVNEDRTIYVSNADSLFESAVSPFTYLITAEPVASIGAENAFGNIGKNLRFVNNSTNASSWKWDFGDGTTSDEEEPEHVYHTAGVYRVTLTVTDSLGCFTSVTSKTLTIYSNSLTLFPNPAREQVMFTLTAPVDLAIPSSLPHLTLTDMAGKTVRVPQGQVSGANMYFKLDGLASGLYLVHIRYHNSSYVERLVVKQ</sequence>
<dbReference type="InterPro" id="IPR035986">
    <property type="entry name" value="PKD_dom_sf"/>
</dbReference>